<protein>
    <submittedName>
        <fullName evidence="1">Uncharacterized protein</fullName>
    </submittedName>
</protein>
<accession>A0A9D4BPA9</accession>
<comment type="caution">
    <text evidence="1">The sequence shown here is derived from an EMBL/GenBank/DDBJ whole genome shotgun (WGS) entry which is preliminary data.</text>
</comment>
<reference evidence="1" key="2">
    <citation type="submission" date="2020-11" db="EMBL/GenBank/DDBJ databases">
        <authorList>
            <person name="McCartney M.A."/>
            <person name="Auch B."/>
            <person name="Kono T."/>
            <person name="Mallez S."/>
            <person name="Becker A."/>
            <person name="Gohl D.M."/>
            <person name="Silverstein K.A.T."/>
            <person name="Koren S."/>
            <person name="Bechman K.B."/>
            <person name="Herman A."/>
            <person name="Abrahante J.E."/>
            <person name="Garbe J."/>
        </authorList>
    </citation>
    <scope>NUCLEOTIDE SEQUENCE</scope>
    <source>
        <strain evidence="1">Duluth1</strain>
        <tissue evidence="1">Whole animal</tissue>
    </source>
</reference>
<gene>
    <name evidence="1" type="ORF">DPMN_077108</name>
</gene>
<dbReference type="EMBL" id="JAIWYP010000015">
    <property type="protein sequence ID" value="KAH3702106.1"/>
    <property type="molecule type" value="Genomic_DNA"/>
</dbReference>
<dbReference type="Proteomes" id="UP000828390">
    <property type="component" value="Unassembled WGS sequence"/>
</dbReference>
<sequence>MEMMVRSHVCSSLDTCILNNATKLPGDAQVVNLVLRSQFWWHPSCLLYPSLMENTFSDDQVTCGAKVGEYLPVVVHLA</sequence>
<evidence type="ECO:0000313" key="1">
    <source>
        <dbReference type="EMBL" id="KAH3702106.1"/>
    </source>
</evidence>
<evidence type="ECO:0000313" key="2">
    <source>
        <dbReference type="Proteomes" id="UP000828390"/>
    </source>
</evidence>
<dbReference type="AlphaFoldDB" id="A0A9D4BPA9"/>
<proteinExistence type="predicted"/>
<name>A0A9D4BPA9_DREPO</name>
<organism evidence="1 2">
    <name type="scientific">Dreissena polymorpha</name>
    <name type="common">Zebra mussel</name>
    <name type="synonym">Mytilus polymorpha</name>
    <dbReference type="NCBI Taxonomy" id="45954"/>
    <lineage>
        <taxon>Eukaryota</taxon>
        <taxon>Metazoa</taxon>
        <taxon>Spiralia</taxon>
        <taxon>Lophotrochozoa</taxon>
        <taxon>Mollusca</taxon>
        <taxon>Bivalvia</taxon>
        <taxon>Autobranchia</taxon>
        <taxon>Heteroconchia</taxon>
        <taxon>Euheterodonta</taxon>
        <taxon>Imparidentia</taxon>
        <taxon>Neoheterodontei</taxon>
        <taxon>Myida</taxon>
        <taxon>Dreissenoidea</taxon>
        <taxon>Dreissenidae</taxon>
        <taxon>Dreissena</taxon>
    </lineage>
</organism>
<reference evidence="1" key="1">
    <citation type="journal article" date="2019" name="bioRxiv">
        <title>The Genome of the Zebra Mussel, Dreissena polymorpha: A Resource for Invasive Species Research.</title>
        <authorList>
            <person name="McCartney M.A."/>
            <person name="Auch B."/>
            <person name="Kono T."/>
            <person name="Mallez S."/>
            <person name="Zhang Y."/>
            <person name="Obille A."/>
            <person name="Becker A."/>
            <person name="Abrahante J.E."/>
            <person name="Garbe J."/>
            <person name="Badalamenti J.P."/>
            <person name="Herman A."/>
            <person name="Mangelson H."/>
            <person name="Liachko I."/>
            <person name="Sullivan S."/>
            <person name="Sone E.D."/>
            <person name="Koren S."/>
            <person name="Silverstein K.A.T."/>
            <person name="Beckman K.B."/>
            <person name="Gohl D.M."/>
        </authorList>
    </citation>
    <scope>NUCLEOTIDE SEQUENCE</scope>
    <source>
        <strain evidence="1">Duluth1</strain>
        <tissue evidence="1">Whole animal</tissue>
    </source>
</reference>
<keyword evidence="2" id="KW-1185">Reference proteome</keyword>